<comment type="caution">
    <text evidence="2">The sequence shown here is derived from an EMBL/GenBank/DDBJ whole genome shotgun (WGS) entry which is preliminary data.</text>
</comment>
<feature type="chain" id="PRO_5022940879" evidence="1">
    <location>
        <begin position="25"/>
        <end position="340"/>
    </location>
</feature>
<evidence type="ECO:0000256" key="1">
    <source>
        <dbReference type="SAM" id="SignalP"/>
    </source>
</evidence>
<dbReference type="GO" id="GO:0000272">
    <property type="term" value="P:polysaccharide catabolic process"/>
    <property type="evidence" value="ECO:0007669"/>
    <property type="project" value="InterPro"/>
</dbReference>
<dbReference type="Proteomes" id="UP000316714">
    <property type="component" value="Unassembled WGS sequence"/>
</dbReference>
<sequence precursor="true">MSICLRVVCAVVVCGCLAIRDAVAATTIVNSGGFEGYSLTDLAGQSSNAGPWLQAHTLSEGDLSTAVVQDSVFHPFPDGGSKAVRVDRKAQDDAYWAVLNESDPLTDGDLIIIEWDMKVEPSGVIDAFGPFFGVQAIDASPSPLLLGSVGVDSATGEILYQEADTGILTPIDSALGISVNNQWRQFRMAIDYTNRAYQVVYNGRLILTEPIVDEGALGFTDADITAIAAGGDSVSQNAEGTAYFDNFVVVNLARVPGDYDIDGDVDANDYAVWLDEFGKSTISGTGADGNGDGVVDAADYTVWRDNYLPAPSAGPSAAPEPTALALLGIGVAYACRRRFR</sequence>
<accession>A0A5C5VGQ4</accession>
<feature type="signal peptide" evidence="1">
    <location>
        <begin position="1"/>
        <end position="24"/>
    </location>
</feature>
<gene>
    <name evidence="2" type="ORF">KOR34_20260</name>
</gene>
<name>A0A5C5VGQ4_9BACT</name>
<evidence type="ECO:0000313" key="2">
    <source>
        <dbReference type="EMBL" id="TWT37079.1"/>
    </source>
</evidence>
<dbReference type="Gene3D" id="1.10.1330.10">
    <property type="entry name" value="Dockerin domain"/>
    <property type="match status" value="1"/>
</dbReference>
<dbReference type="RefSeq" id="WP_146564438.1">
    <property type="nucleotide sequence ID" value="NZ_SIHJ01000001.1"/>
</dbReference>
<dbReference type="AlphaFoldDB" id="A0A5C5VGQ4"/>
<evidence type="ECO:0000313" key="3">
    <source>
        <dbReference type="Proteomes" id="UP000316714"/>
    </source>
</evidence>
<reference evidence="2 3" key="1">
    <citation type="submission" date="2019-02" db="EMBL/GenBank/DDBJ databases">
        <title>Deep-cultivation of Planctomycetes and their phenomic and genomic characterization uncovers novel biology.</title>
        <authorList>
            <person name="Wiegand S."/>
            <person name="Jogler M."/>
            <person name="Boedeker C."/>
            <person name="Pinto D."/>
            <person name="Vollmers J."/>
            <person name="Rivas-Marin E."/>
            <person name="Kohn T."/>
            <person name="Peeters S.H."/>
            <person name="Heuer A."/>
            <person name="Rast P."/>
            <person name="Oberbeckmann S."/>
            <person name="Bunk B."/>
            <person name="Jeske O."/>
            <person name="Meyerdierks A."/>
            <person name="Storesund J.E."/>
            <person name="Kallscheuer N."/>
            <person name="Luecker S."/>
            <person name="Lage O.M."/>
            <person name="Pohl T."/>
            <person name="Merkel B.J."/>
            <person name="Hornburger P."/>
            <person name="Mueller R.-W."/>
            <person name="Bruemmer F."/>
            <person name="Labrenz M."/>
            <person name="Spormann A.M."/>
            <person name="Op Den Camp H."/>
            <person name="Overmann J."/>
            <person name="Amann R."/>
            <person name="Jetten M.S.M."/>
            <person name="Mascher T."/>
            <person name="Medema M.H."/>
            <person name="Devos D.P."/>
            <person name="Kaster A.-K."/>
            <person name="Ovreas L."/>
            <person name="Rohde M."/>
            <person name="Galperin M.Y."/>
            <person name="Jogler C."/>
        </authorList>
    </citation>
    <scope>NUCLEOTIDE SEQUENCE [LARGE SCALE GENOMIC DNA]</scope>
    <source>
        <strain evidence="2 3">KOR34</strain>
    </source>
</reference>
<dbReference type="EMBL" id="SIHJ01000001">
    <property type="protein sequence ID" value="TWT37079.1"/>
    <property type="molecule type" value="Genomic_DNA"/>
</dbReference>
<dbReference type="PROSITE" id="PS00018">
    <property type="entry name" value="EF_HAND_1"/>
    <property type="match status" value="1"/>
</dbReference>
<proteinExistence type="predicted"/>
<organism evidence="2 3">
    <name type="scientific">Posidoniimonas corsicana</name>
    <dbReference type="NCBI Taxonomy" id="1938618"/>
    <lineage>
        <taxon>Bacteria</taxon>
        <taxon>Pseudomonadati</taxon>
        <taxon>Planctomycetota</taxon>
        <taxon>Planctomycetia</taxon>
        <taxon>Pirellulales</taxon>
        <taxon>Lacipirellulaceae</taxon>
        <taxon>Posidoniimonas</taxon>
    </lineage>
</organism>
<protein>
    <submittedName>
        <fullName evidence="2">Uncharacterized protein</fullName>
    </submittedName>
</protein>
<dbReference type="InterPro" id="IPR018247">
    <property type="entry name" value="EF_Hand_1_Ca_BS"/>
</dbReference>
<keyword evidence="1" id="KW-0732">Signal</keyword>
<dbReference type="InterPro" id="IPR036439">
    <property type="entry name" value="Dockerin_dom_sf"/>
</dbReference>
<dbReference type="SUPFAM" id="SSF63446">
    <property type="entry name" value="Type I dockerin domain"/>
    <property type="match status" value="1"/>
</dbReference>
<dbReference type="OrthoDB" id="280126at2"/>
<keyword evidence="3" id="KW-1185">Reference proteome</keyword>